<dbReference type="Pfam" id="PF02798">
    <property type="entry name" value="GST_N"/>
    <property type="match status" value="1"/>
</dbReference>
<dbReference type="InterPro" id="IPR036249">
    <property type="entry name" value="Thioredoxin-like_sf"/>
</dbReference>
<evidence type="ECO:0000259" key="6">
    <source>
        <dbReference type="PROSITE" id="PS50404"/>
    </source>
</evidence>
<dbReference type="InterPro" id="IPR036282">
    <property type="entry name" value="Glutathione-S-Trfase_C_sf"/>
</dbReference>
<dbReference type="Proteomes" id="UP000694867">
    <property type="component" value="Unplaced"/>
</dbReference>
<dbReference type="InterPro" id="IPR004045">
    <property type="entry name" value="Glutathione_S-Trfase_N"/>
</dbReference>
<evidence type="ECO:0000256" key="4">
    <source>
        <dbReference type="ARBA" id="ARBA00022679"/>
    </source>
</evidence>
<dbReference type="RefSeq" id="XP_018497502.1">
    <property type="nucleotide sequence ID" value="XM_018641986.1"/>
</dbReference>
<dbReference type="SFLD" id="SFLDS00019">
    <property type="entry name" value="Glutathione_Transferase_(cytos"/>
    <property type="match status" value="1"/>
</dbReference>
<dbReference type="PANTHER" id="PTHR11571:SF222">
    <property type="entry name" value="GLUTATHIONE TRANSFERASE"/>
    <property type="match status" value="1"/>
</dbReference>
<dbReference type="GeneID" id="100898969"/>
<dbReference type="PROSITE" id="PS50405">
    <property type="entry name" value="GST_CTER"/>
    <property type="match status" value="1"/>
</dbReference>
<evidence type="ECO:0000313" key="9">
    <source>
        <dbReference type="RefSeq" id="XP_003737612.1"/>
    </source>
</evidence>
<sequence length="230" mass="26433">MPKLILGYWKLRGLFAPIQYLLEVSGLEYELVAYEFDGGASSPEFRNRWFEVKNTLGFEFPNLPYLIDGDFRLTQSTAILKYIARKAGLLGIAADASPEEHAKLDMIENQVDDLRWFYVHYGIGSKIIDFRFPEGYPASIPRQLESVAAWLKDKFFLMGDNICYVDLILYETLDVQKMINPDSLAKYPNLVAYVERIENLPAMKKFLASPERITWPVLGPIADTWGFKKD</sequence>
<dbReference type="SUPFAM" id="SSF47616">
    <property type="entry name" value="GST C-terminal domain-like"/>
    <property type="match status" value="1"/>
</dbReference>
<dbReference type="SUPFAM" id="SSF52833">
    <property type="entry name" value="Thioredoxin-like"/>
    <property type="match status" value="1"/>
</dbReference>
<evidence type="ECO:0000259" key="7">
    <source>
        <dbReference type="PROSITE" id="PS50405"/>
    </source>
</evidence>
<keyword evidence="8" id="KW-1185">Reference proteome</keyword>
<dbReference type="InterPro" id="IPR010987">
    <property type="entry name" value="Glutathione-S-Trfase_C-like"/>
</dbReference>
<dbReference type="PROSITE" id="PS50404">
    <property type="entry name" value="GST_NTER"/>
    <property type="match status" value="1"/>
</dbReference>
<comment type="catalytic activity">
    <reaction evidence="5">
        <text>RX + glutathione = an S-substituted glutathione + a halide anion + H(+)</text>
        <dbReference type="Rhea" id="RHEA:16437"/>
        <dbReference type="ChEBI" id="CHEBI:15378"/>
        <dbReference type="ChEBI" id="CHEBI:16042"/>
        <dbReference type="ChEBI" id="CHEBI:17792"/>
        <dbReference type="ChEBI" id="CHEBI:57925"/>
        <dbReference type="ChEBI" id="CHEBI:90779"/>
        <dbReference type="EC" id="2.5.1.18"/>
    </reaction>
</comment>
<evidence type="ECO:0000256" key="5">
    <source>
        <dbReference type="ARBA" id="ARBA00047960"/>
    </source>
</evidence>
<evidence type="ECO:0000256" key="3">
    <source>
        <dbReference type="ARBA" id="ARBA00012452"/>
    </source>
</evidence>
<evidence type="ECO:0000256" key="1">
    <source>
        <dbReference type="ARBA" id="ARBA00003701"/>
    </source>
</evidence>
<dbReference type="EC" id="2.5.1.18" evidence="3"/>
<dbReference type="Gene3D" id="1.20.1050.10">
    <property type="match status" value="1"/>
</dbReference>
<dbReference type="Pfam" id="PF14497">
    <property type="entry name" value="GST_C_3"/>
    <property type="match status" value="1"/>
</dbReference>
<dbReference type="InterPro" id="IPR050213">
    <property type="entry name" value="GST_superfamily"/>
</dbReference>
<organism evidence="8 9">
    <name type="scientific">Galendromus occidentalis</name>
    <name type="common">western predatory mite</name>
    <dbReference type="NCBI Taxonomy" id="34638"/>
    <lineage>
        <taxon>Eukaryota</taxon>
        <taxon>Metazoa</taxon>
        <taxon>Ecdysozoa</taxon>
        <taxon>Arthropoda</taxon>
        <taxon>Chelicerata</taxon>
        <taxon>Arachnida</taxon>
        <taxon>Acari</taxon>
        <taxon>Parasitiformes</taxon>
        <taxon>Mesostigmata</taxon>
        <taxon>Gamasina</taxon>
        <taxon>Phytoseioidea</taxon>
        <taxon>Phytoseiidae</taxon>
        <taxon>Typhlodrominae</taxon>
        <taxon>Galendromus</taxon>
    </lineage>
</organism>
<feature type="domain" description="GST N-terminal" evidence="6">
    <location>
        <begin position="2"/>
        <end position="91"/>
    </location>
</feature>
<evidence type="ECO:0000256" key="2">
    <source>
        <dbReference type="ARBA" id="ARBA00005861"/>
    </source>
</evidence>
<dbReference type="Gene3D" id="3.40.30.10">
    <property type="entry name" value="Glutaredoxin"/>
    <property type="match status" value="1"/>
</dbReference>
<evidence type="ECO:0000313" key="8">
    <source>
        <dbReference type="Proteomes" id="UP000694867"/>
    </source>
</evidence>
<feature type="domain" description="GST C-terminal" evidence="7">
    <location>
        <begin position="97"/>
        <end position="217"/>
    </location>
</feature>
<dbReference type="InterPro" id="IPR004046">
    <property type="entry name" value="GST_C"/>
</dbReference>
<dbReference type="GeneID" id="100907056"/>
<dbReference type="GO" id="GO:0006749">
    <property type="term" value="P:glutathione metabolic process"/>
    <property type="evidence" value="ECO:0007669"/>
    <property type="project" value="TreeGrafter"/>
</dbReference>
<reference evidence="9 10" key="1">
    <citation type="submission" date="2025-04" db="UniProtKB">
        <authorList>
            <consortium name="RefSeq"/>
        </authorList>
    </citation>
    <scope>IDENTIFICATION</scope>
</reference>
<comment type="function">
    <text evidence="1">Conjugation of reduced glutathione to a wide number of exogenous and endogenous hydrophobic electrophiles.</text>
</comment>
<dbReference type="RefSeq" id="XP_003737612.1">
    <property type="nucleotide sequence ID" value="XM_003737564.2"/>
</dbReference>
<gene>
    <name evidence="9" type="primary">LOC100907056</name>
    <name evidence="10" type="synonym">LOC100898969</name>
</gene>
<dbReference type="GO" id="GO:0004364">
    <property type="term" value="F:glutathione transferase activity"/>
    <property type="evidence" value="ECO:0007669"/>
    <property type="project" value="UniProtKB-EC"/>
</dbReference>
<evidence type="ECO:0000313" key="10">
    <source>
        <dbReference type="RefSeq" id="XP_018497502.1"/>
    </source>
</evidence>
<dbReference type="SFLD" id="SFLDG00363">
    <property type="entry name" value="AMPS_(cytGST):_Alpha-__Mu-__Pi"/>
    <property type="match status" value="1"/>
</dbReference>
<dbReference type="KEGG" id="goe:100898969"/>
<dbReference type="AlphaFoldDB" id="A0AAJ6QMF7"/>
<dbReference type="SFLD" id="SFLDG01205">
    <property type="entry name" value="AMPS.1"/>
    <property type="match status" value="1"/>
</dbReference>
<dbReference type="PANTHER" id="PTHR11571">
    <property type="entry name" value="GLUTATHIONE S-TRANSFERASE"/>
    <property type="match status" value="1"/>
</dbReference>
<dbReference type="InterPro" id="IPR040079">
    <property type="entry name" value="Glutathione_S-Trfase"/>
</dbReference>
<proteinExistence type="inferred from homology"/>
<comment type="similarity">
    <text evidence="2">Belongs to the GST superfamily. Mu family.</text>
</comment>
<accession>A0AAJ6QMF7</accession>
<protein>
    <recommendedName>
        <fullName evidence="3">glutathione transferase</fullName>
        <ecNumber evidence="3">2.5.1.18</ecNumber>
    </recommendedName>
</protein>
<name>A0AAJ6QMF7_9ACAR</name>
<keyword evidence="4" id="KW-0808">Transferase</keyword>
<dbReference type="KEGG" id="goe:100907056"/>